<dbReference type="OrthoDB" id="29853at2759"/>
<name>A0A8K0N5N3_COCNU</name>
<sequence>MVIFLTSCSSSPSIFEGYLVLLGLRLINGAGSKHATKCINSRIAIIKSKKRAMVRFLKKDVADLLAGACDDIAYGRMDALIVEINHAYCYDMIGQCCESILKQLPTLQKERIYDIMIEIPAYLSHSMS</sequence>
<dbReference type="EMBL" id="CM017879">
    <property type="protein sequence ID" value="KAG1359068.1"/>
    <property type="molecule type" value="Genomic_DNA"/>
</dbReference>
<protein>
    <submittedName>
        <fullName evidence="2">Putative IST1-like protein</fullName>
    </submittedName>
</protein>
<dbReference type="Proteomes" id="UP000797356">
    <property type="component" value="Chromosome 8"/>
</dbReference>
<dbReference type="InterPro" id="IPR005061">
    <property type="entry name" value="Ist1"/>
</dbReference>
<reference evidence="2" key="2">
    <citation type="submission" date="2019-07" db="EMBL/GenBank/DDBJ databases">
        <authorList>
            <person name="Yang Y."/>
            <person name="Bocs S."/>
            <person name="Baudouin L."/>
        </authorList>
    </citation>
    <scope>NUCLEOTIDE SEQUENCE</scope>
    <source>
        <tissue evidence="2">Spear leaf of Hainan Tall coconut</tissue>
    </source>
</reference>
<organism evidence="2 3">
    <name type="scientific">Cocos nucifera</name>
    <name type="common">Coconut palm</name>
    <dbReference type="NCBI Taxonomy" id="13894"/>
    <lineage>
        <taxon>Eukaryota</taxon>
        <taxon>Viridiplantae</taxon>
        <taxon>Streptophyta</taxon>
        <taxon>Embryophyta</taxon>
        <taxon>Tracheophyta</taxon>
        <taxon>Spermatophyta</taxon>
        <taxon>Magnoliopsida</taxon>
        <taxon>Liliopsida</taxon>
        <taxon>Arecaceae</taxon>
        <taxon>Arecoideae</taxon>
        <taxon>Cocoseae</taxon>
        <taxon>Attaleinae</taxon>
        <taxon>Cocos</taxon>
    </lineage>
</organism>
<dbReference type="Pfam" id="PF03398">
    <property type="entry name" value="Ist1"/>
    <property type="match status" value="1"/>
</dbReference>
<proteinExistence type="inferred from homology"/>
<dbReference type="GO" id="GO:0015031">
    <property type="term" value="P:protein transport"/>
    <property type="evidence" value="ECO:0007669"/>
    <property type="project" value="InterPro"/>
</dbReference>
<comment type="similarity">
    <text evidence="1">Belongs to the IST1 family.</text>
</comment>
<evidence type="ECO:0000313" key="2">
    <source>
        <dbReference type="EMBL" id="KAG1359068.1"/>
    </source>
</evidence>
<gene>
    <name evidence="2" type="ORF">COCNU_08G005140</name>
</gene>
<accession>A0A8K0N5N3</accession>
<dbReference type="PANTHER" id="PTHR12161:SF14">
    <property type="entry name" value="REGULATOR OF VPS4 ACTIVITY IN THE MVB PATHWAY PROTEIN"/>
    <property type="match status" value="1"/>
</dbReference>
<reference evidence="2" key="1">
    <citation type="journal article" date="2017" name="Gigascience">
        <title>The genome draft of coconut (Cocos nucifera).</title>
        <authorList>
            <person name="Xiao Y."/>
            <person name="Xu P."/>
            <person name="Fan H."/>
            <person name="Baudouin L."/>
            <person name="Xia W."/>
            <person name="Bocs S."/>
            <person name="Xu J."/>
            <person name="Li Q."/>
            <person name="Guo A."/>
            <person name="Zhou L."/>
            <person name="Li J."/>
            <person name="Wu Y."/>
            <person name="Ma Z."/>
            <person name="Armero A."/>
            <person name="Issali A.E."/>
            <person name="Liu N."/>
            <person name="Peng M."/>
            <person name="Yang Y."/>
        </authorList>
    </citation>
    <scope>NUCLEOTIDE SEQUENCE</scope>
    <source>
        <tissue evidence="2">Spear leaf of Hainan Tall coconut</tissue>
    </source>
</reference>
<evidence type="ECO:0000256" key="1">
    <source>
        <dbReference type="ARBA" id="ARBA00005536"/>
    </source>
</evidence>
<keyword evidence="3" id="KW-1185">Reference proteome</keyword>
<dbReference type="Gene3D" id="1.20.1260.60">
    <property type="entry name" value="Vacuolar protein sorting-associated protein Ist1"/>
    <property type="match status" value="1"/>
</dbReference>
<evidence type="ECO:0000313" key="3">
    <source>
        <dbReference type="Proteomes" id="UP000797356"/>
    </source>
</evidence>
<dbReference type="PANTHER" id="PTHR12161">
    <property type="entry name" value="IST1 FAMILY MEMBER"/>
    <property type="match status" value="1"/>
</dbReference>
<comment type="caution">
    <text evidence="2">The sequence shown here is derived from an EMBL/GenBank/DDBJ whole genome shotgun (WGS) entry which is preliminary data.</text>
</comment>
<dbReference type="InterPro" id="IPR042277">
    <property type="entry name" value="IST1-like"/>
</dbReference>
<dbReference type="AlphaFoldDB" id="A0A8K0N5N3"/>